<dbReference type="Proteomes" id="UP001054945">
    <property type="component" value="Unassembled WGS sequence"/>
</dbReference>
<feature type="compositionally biased region" description="Basic and acidic residues" evidence="1">
    <location>
        <begin position="15"/>
        <end position="39"/>
    </location>
</feature>
<evidence type="ECO:0000313" key="2">
    <source>
        <dbReference type="EMBL" id="GIY04589.1"/>
    </source>
</evidence>
<evidence type="ECO:0000256" key="1">
    <source>
        <dbReference type="SAM" id="MobiDB-lite"/>
    </source>
</evidence>
<evidence type="ECO:0000313" key="3">
    <source>
        <dbReference type="Proteomes" id="UP001054945"/>
    </source>
</evidence>
<comment type="caution">
    <text evidence="2">The sequence shown here is derived from an EMBL/GenBank/DDBJ whole genome shotgun (WGS) entry which is preliminary data.</text>
</comment>
<reference evidence="2 3" key="1">
    <citation type="submission" date="2021-06" db="EMBL/GenBank/DDBJ databases">
        <title>Caerostris extrusa draft genome.</title>
        <authorList>
            <person name="Kono N."/>
            <person name="Arakawa K."/>
        </authorList>
    </citation>
    <scope>NUCLEOTIDE SEQUENCE [LARGE SCALE GENOMIC DNA]</scope>
</reference>
<feature type="region of interest" description="Disordered" evidence="1">
    <location>
        <begin position="1"/>
        <end position="39"/>
    </location>
</feature>
<dbReference type="AlphaFoldDB" id="A0AAV4Q7K4"/>
<proteinExistence type="predicted"/>
<dbReference type="EMBL" id="BPLR01005730">
    <property type="protein sequence ID" value="GIY04589.1"/>
    <property type="molecule type" value="Genomic_DNA"/>
</dbReference>
<sequence>MVFEEIHTKQNLNLPKKELKSQDPKGDRDESERVTKEKFSTPILVGSANNRAEEQKLKDHCPLCVVNSQGSYLRTATPTAGHCASSSGIECPPNSLGRMSVERVQRAMTVEKEC</sequence>
<name>A0AAV4Q7K4_CAEEX</name>
<gene>
    <name evidence="2" type="ORF">CEXT_213291</name>
</gene>
<keyword evidence="3" id="KW-1185">Reference proteome</keyword>
<accession>A0AAV4Q7K4</accession>
<protein>
    <submittedName>
        <fullName evidence="2">Uncharacterized protein</fullName>
    </submittedName>
</protein>
<organism evidence="2 3">
    <name type="scientific">Caerostris extrusa</name>
    <name type="common">Bark spider</name>
    <name type="synonym">Caerostris bankana</name>
    <dbReference type="NCBI Taxonomy" id="172846"/>
    <lineage>
        <taxon>Eukaryota</taxon>
        <taxon>Metazoa</taxon>
        <taxon>Ecdysozoa</taxon>
        <taxon>Arthropoda</taxon>
        <taxon>Chelicerata</taxon>
        <taxon>Arachnida</taxon>
        <taxon>Araneae</taxon>
        <taxon>Araneomorphae</taxon>
        <taxon>Entelegynae</taxon>
        <taxon>Araneoidea</taxon>
        <taxon>Araneidae</taxon>
        <taxon>Caerostris</taxon>
    </lineage>
</organism>